<accession>A0A871BIZ7</accession>
<evidence type="ECO:0000313" key="2">
    <source>
        <dbReference type="Proteomes" id="UP000663064"/>
    </source>
</evidence>
<protein>
    <recommendedName>
        <fullName evidence="3">Lipoprotein</fullName>
    </recommendedName>
</protein>
<evidence type="ECO:0008006" key="3">
    <source>
        <dbReference type="Google" id="ProtNLM"/>
    </source>
</evidence>
<reference evidence="1" key="1">
    <citation type="journal article" date="2021" name="Front. Microbiol.">
        <title>Cellular and Genomic Properties of Haloferax gibbonsii LR2-5, the Host of Euryarchaeal Virus HFTV1.</title>
        <authorList>
            <person name="Tittes C."/>
            <person name="Schwarzer S."/>
            <person name="Pfeiffer F."/>
            <person name="Dyall-Smith M."/>
            <person name="Rodriguez-Franco M."/>
            <person name="Oksanen H.M."/>
            <person name="Quax T.E.F."/>
        </authorList>
    </citation>
    <scope>NUCLEOTIDE SEQUENCE</scope>
    <source>
        <strain evidence="1">LR2-5</strain>
    </source>
</reference>
<gene>
    <name evidence="1" type="ORF">HfgLR_12535</name>
</gene>
<organism evidence="1 2">
    <name type="scientific">Haloferax gibbonsii</name>
    <dbReference type="NCBI Taxonomy" id="35746"/>
    <lineage>
        <taxon>Archaea</taxon>
        <taxon>Methanobacteriati</taxon>
        <taxon>Methanobacteriota</taxon>
        <taxon>Stenosarchaea group</taxon>
        <taxon>Halobacteria</taxon>
        <taxon>Halobacteriales</taxon>
        <taxon>Haloferacaceae</taxon>
        <taxon>Haloferax</taxon>
    </lineage>
</organism>
<dbReference type="EMBL" id="CP063205">
    <property type="protein sequence ID" value="QOS12643.1"/>
    <property type="molecule type" value="Genomic_DNA"/>
</dbReference>
<dbReference type="AlphaFoldDB" id="A0A871BIZ7"/>
<proteinExistence type="predicted"/>
<dbReference type="Proteomes" id="UP000663064">
    <property type="component" value="Chromosome"/>
</dbReference>
<sequence length="186" mass="20007">MARCWSRREALQLAGAGIVFLSGCNTLSPQQSAGQTVTPAPPASAEEIAEYDCPPYGGQNNSICSHTVETDSASVYLLPSQTVGKSPESLTLTFYNNSETELTFNPFSWTIRFKNPSGWTEIEQKSSGSGKVSVVPGDTVAWSFEEVVGYINESEAIGSGTYTTEITVPDPSTDDWITCLALFSIQ</sequence>
<dbReference type="PROSITE" id="PS51257">
    <property type="entry name" value="PROKAR_LIPOPROTEIN"/>
    <property type="match status" value="1"/>
</dbReference>
<name>A0A871BIZ7_HALGI</name>
<evidence type="ECO:0000313" key="1">
    <source>
        <dbReference type="EMBL" id="QOS12643.1"/>
    </source>
</evidence>